<dbReference type="RefSeq" id="XP_021872418.1">
    <property type="nucleotide sequence ID" value="XM_022014090.1"/>
</dbReference>
<reference evidence="1 2" key="1">
    <citation type="submission" date="2017-03" db="EMBL/GenBank/DDBJ databases">
        <title>Widespread Adenine N6-methylation of Active Genes in Fungi.</title>
        <authorList>
            <consortium name="DOE Joint Genome Institute"/>
            <person name="Mondo S.J."/>
            <person name="Dannebaum R.O."/>
            <person name="Kuo R.C."/>
            <person name="Louie K.B."/>
            <person name="Bewick A.J."/>
            <person name="Labutti K."/>
            <person name="Haridas S."/>
            <person name="Kuo A."/>
            <person name="Salamov A."/>
            <person name="Ahrendt S.R."/>
            <person name="Lau R."/>
            <person name="Bowen B.P."/>
            <person name="Lipzen A."/>
            <person name="Sullivan W."/>
            <person name="Andreopoulos W.B."/>
            <person name="Clum A."/>
            <person name="Lindquist E."/>
            <person name="Daum C."/>
            <person name="Northen T.R."/>
            <person name="Ramamoorthy G."/>
            <person name="Schmitz R.J."/>
            <person name="Gryganskyi A."/>
            <person name="Culley D."/>
            <person name="Magnuson J."/>
            <person name="James T.Y."/>
            <person name="O'Malley M.A."/>
            <person name="Stajich J.E."/>
            <person name="Spatafora J.W."/>
            <person name="Visel A."/>
            <person name="Grigoriev I.V."/>
        </authorList>
    </citation>
    <scope>NUCLEOTIDE SEQUENCE [LARGE SCALE GENOMIC DNA]</scope>
    <source>
        <strain evidence="1 2">NRRL Y-17943</strain>
    </source>
</reference>
<protein>
    <submittedName>
        <fullName evidence="1">Uncharacterized protein</fullName>
    </submittedName>
</protein>
<gene>
    <name evidence="1" type="ORF">BD324DRAFT_607957</name>
</gene>
<evidence type="ECO:0000313" key="2">
    <source>
        <dbReference type="Proteomes" id="UP000193218"/>
    </source>
</evidence>
<accession>A0A1Y1ULY7</accession>
<dbReference type="GeneID" id="33555898"/>
<comment type="caution">
    <text evidence="1">The sequence shown here is derived from an EMBL/GenBank/DDBJ whole genome shotgun (WGS) entry which is preliminary data.</text>
</comment>
<name>A0A1Y1ULY7_9TREE</name>
<dbReference type="Proteomes" id="UP000193218">
    <property type="component" value="Unassembled WGS sequence"/>
</dbReference>
<proteinExistence type="predicted"/>
<dbReference type="InParanoid" id="A0A1Y1ULY7"/>
<organism evidence="1 2">
    <name type="scientific">Kockovaella imperatae</name>
    <dbReference type="NCBI Taxonomy" id="4999"/>
    <lineage>
        <taxon>Eukaryota</taxon>
        <taxon>Fungi</taxon>
        <taxon>Dikarya</taxon>
        <taxon>Basidiomycota</taxon>
        <taxon>Agaricomycotina</taxon>
        <taxon>Tremellomycetes</taxon>
        <taxon>Tremellales</taxon>
        <taxon>Cuniculitremaceae</taxon>
        <taxon>Kockovaella</taxon>
    </lineage>
</organism>
<dbReference type="OrthoDB" id="2566750at2759"/>
<dbReference type="EMBL" id="NBSH01000004">
    <property type="protein sequence ID" value="ORX38496.1"/>
    <property type="molecule type" value="Genomic_DNA"/>
</dbReference>
<sequence length="100" mass="10867">MPSCSTKACKLCRGSMLMTTRPRQPLSGLTSLPATSTECHAHCASFACPGCVTKHRETYSILNMKNHIYDYQCGDCMAEIQLPTSRRGSMESDAGSESSI</sequence>
<evidence type="ECO:0000313" key="1">
    <source>
        <dbReference type="EMBL" id="ORX38496.1"/>
    </source>
</evidence>
<keyword evidence="2" id="KW-1185">Reference proteome</keyword>
<dbReference type="AlphaFoldDB" id="A0A1Y1ULY7"/>